<name>A0A0R1NAL5_9LACO</name>
<keyword evidence="9" id="KW-1185">Reference proteome</keyword>
<dbReference type="EC" id="5.1.1.1" evidence="4"/>
<dbReference type="AlphaFoldDB" id="A0A0R1NAL5"/>
<feature type="active site" description="Proton acceptor; specific for D-alanine" evidence="4">
    <location>
        <position position="39"/>
    </location>
</feature>
<comment type="caution">
    <text evidence="8">The sequence shown here is derived from an EMBL/GenBank/DDBJ whole genome shotgun (WGS) entry which is preliminary data.</text>
</comment>
<gene>
    <name evidence="8" type="ORF">FD09_GL000413</name>
</gene>
<evidence type="ECO:0000256" key="4">
    <source>
        <dbReference type="HAMAP-Rule" id="MF_01201"/>
    </source>
</evidence>
<dbReference type="NCBIfam" id="TIGR00492">
    <property type="entry name" value="alr"/>
    <property type="match status" value="1"/>
</dbReference>
<evidence type="ECO:0000259" key="7">
    <source>
        <dbReference type="SMART" id="SM01005"/>
    </source>
</evidence>
<accession>A0A0R1NAL5</accession>
<comment type="function">
    <text evidence="4">Catalyzes the interconversion of L-alanine and D-alanine. May also act on other amino acids.</text>
</comment>
<evidence type="ECO:0000256" key="5">
    <source>
        <dbReference type="PIRSR" id="PIRSR600821-50"/>
    </source>
</evidence>
<feature type="modified residue" description="N6-(pyridoxal phosphate)lysine" evidence="4 5">
    <location>
        <position position="39"/>
    </location>
</feature>
<protein>
    <recommendedName>
        <fullName evidence="4">Alanine racemase</fullName>
        <ecNumber evidence="4">5.1.1.1</ecNumber>
    </recommendedName>
</protein>
<comment type="cofactor">
    <cofactor evidence="1 4 5">
        <name>pyridoxal 5'-phosphate</name>
        <dbReference type="ChEBI" id="CHEBI:597326"/>
    </cofactor>
</comment>
<dbReference type="InterPro" id="IPR000821">
    <property type="entry name" value="Ala_racemase"/>
</dbReference>
<proteinExistence type="inferred from homology"/>
<dbReference type="UniPathway" id="UPA00042">
    <property type="reaction ID" value="UER00497"/>
</dbReference>
<reference evidence="8 9" key="1">
    <citation type="journal article" date="2015" name="Genome Announc.">
        <title>Expanding the biotechnology potential of lactobacilli through comparative genomics of 213 strains and associated genera.</title>
        <authorList>
            <person name="Sun Z."/>
            <person name="Harris H.M."/>
            <person name="McCann A."/>
            <person name="Guo C."/>
            <person name="Argimon S."/>
            <person name="Zhang W."/>
            <person name="Yang X."/>
            <person name="Jeffery I.B."/>
            <person name="Cooney J.C."/>
            <person name="Kagawa T.F."/>
            <person name="Liu W."/>
            <person name="Song Y."/>
            <person name="Salvetti E."/>
            <person name="Wrobel A."/>
            <person name="Rasinkangas P."/>
            <person name="Parkhill J."/>
            <person name="Rea M.C."/>
            <person name="O'Sullivan O."/>
            <person name="Ritari J."/>
            <person name="Douillard F.P."/>
            <person name="Paul Ross R."/>
            <person name="Yang R."/>
            <person name="Briner A.E."/>
            <person name="Felis G.E."/>
            <person name="de Vos W.M."/>
            <person name="Barrangou R."/>
            <person name="Klaenhammer T.R."/>
            <person name="Caufield P.W."/>
            <person name="Cui Y."/>
            <person name="Zhang H."/>
            <person name="O'Toole P.W."/>
        </authorList>
    </citation>
    <scope>NUCLEOTIDE SEQUENCE [LARGE SCALE GENOMIC DNA]</scope>
    <source>
        <strain evidence="8 9">DSM 12744</strain>
    </source>
</reference>
<dbReference type="EMBL" id="AZEC01000001">
    <property type="protein sequence ID" value="KRL14754.1"/>
    <property type="molecule type" value="Genomic_DNA"/>
</dbReference>
<dbReference type="GO" id="GO:0030632">
    <property type="term" value="P:D-alanine biosynthetic process"/>
    <property type="evidence" value="ECO:0007669"/>
    <property type="project" value="UniProtKB-UniRule"/>
</dbReference>
<organism evidence="8 9">
    <name type="scientific">Schleiferilactobacillus perolens DSM 12744</name>
    <dbReference type="NCBI Taxonomy" id="1423792"/>
    <lineage>
        <taxon>Bacteria</taxon>
        <taxon>Bacillati</taxon>
        <taxon>Bacillota</taxon>
        <taxon>Bacilli</taxon>
        <taxon>Lactobacillales</taxon>
        <taxon>Lactobacillaceae</taxon>
        <taxon>Schleiferilactobacillus</taxon>
    </lineage>
</organism>
<dbReference type="PATRIC" id="fig|1423792.3.peg.417"/>
<dbReference type="InterPro" id="IPR009006">
    <property type="entry name" value="Ala_racemase/Decarboxylase_C"/>
</dbReference>
<dbReference type="HAMAP" id="MF_01201">
    <property type="entry name" value="Ala_racemase"/>
    <property type="match status" value="1"/>
</dbReference>
<dbReference type="RefSeq" id="WP_057817876.1">
    <property type="nucleotide sequence ID" value="NZ_AZEC01000001.1"/>
</dbReference>
<dbReference type="GO" id="GO:0030170">
    <property type="term" value="F:pyridoxal phosphate binding"/>
    <property type="evidence" value="ECO:0007669"/>
    <property type="project" value="UniProtKB-UniRule"/>
</dbReference>
<dbReference type="InterPro" id="IPR001608">
    <property type="entry name" value="Ala_racemase_N"/>
</dbReference>
<evidence type="ECO:0000313" key="9">
    <source>
        <dbReference type="Proteomes" id="UP000051330"/>
    </source>
</evidence>
<sequence>MVVAAHRPTRLLISRKAIAHNLTVVRQTSGCRFIFMAVKDNGYGFGLLPVSQAVLAGGANGLAVAVLDEALTLRSAGITAPILIMSWLDAAYAGVCADQQVMVTVSSLAWLKEALPYLDGHPPLLVSLAVDTGMGRIGCRERAEAEACVAFLQAHPTGFVYQGLMTHFADSDTVETDYFERQVTRWHVMTDGLVKPPMVHVANSGAAMYHAAEVPTDVIRIGTVVYGMEPSEGTIRPDDYLDQIERLESELIMVKKLPAGEGVSYGHTYVTPTDEWVGTVAIGYGDGLSRRLKGFSLLIHGEKCPIIGNLTMDALVVKLPGPLPVHTKVTLLGEDGGQRLTLTDMAHHTGIAPWELSIRFAERLPRVLVD</sequence>
<dbReference type="PRINTS" id="PR00992">
    <property type="entry name" value="ALARACEMASE"/>
</dbReference>
<dbReference type="InterPro" id="IPR011079">
    <property type="entry name" value="Ala_racemase_C"/>
</dbReference>
<feature type="binding site" evidence="4 6">
    <location>
        <position position="136"/>
    </location>
    <ligand>
        <name>substrate</name>
    </ligand>
</feature>
<dbReference type="FunFam" id="3.20.20.10:FF:000002">
    <property type="entry name" value="Alanine racemase"/>
    <property type="match status" value="1"/>
</dbReference>
<feature type="active site" description="Proton acceptor; specific for L-alanine" evidence="4">
    <location>
        <position position="265"/>
    </location>
</feature>
<evidence type="ECO:0000256" key="2">
    <source>
        <dbReference type="ARBA" id="ARBA00022898"/>
    </source>
</evidence>
<comment type="pathway">
    <text evidence="4">Amino-acid biosynthesis; D-alanine biosynthesis; D-alanine from L-alanine: step 1/1.</text>
</comment>
<keyword evidence="2 4" id="KW-0663">Pyridoxal phosphate</keyword>
<feature type="binding site" evidence="4 6">
    <location>
        <position position="312"/>
    </location>
    <ligand>
        <name>substrate</name>
    </ligand>
</feature>
<evidence type="ECO:0000256" key="6">
    <source>
        <dbReference type="PIRSR" id="PIRSR600821-52"/>
    </source>
</evidence>
<dbReference type="SUPFAM" id="SSF51419">
    <property type="entry name" value="PLP-binding barrel"/>
    <property type="match status" value="1"/>
</dbReference>
<dbReference type="GO" id="GO:0008784">
    <property type="term" value="F:alanine racemase activity"/>
    <property type="evidence" value="ECO:0007669"/>
    <property type="project" value="UniProtKB-UniRule"/>
</dbReference>
<dbReference type="Gene3D" id="2.40.37.10">
    <property type="entry name" value="Lyase, Ornithine Decarboxylase, Chain A, domain 1"/>
    <property type="match status" value="1"/>
</dbReference>
<dbReference type="PANTHER" id="PTHR30511">
    <property type="entry name" value="ALANINE RACEMASE"/>
    <property type="match status" value="1"/>
</dbReference>
<dbReference type="GO" id="GO:0009252">
    <property type="term" value="P:peptidoglycan biosynthetic process"/>
    <property type="evidence" value="ECO:0007669"/>
    <property type="project" value="TreeGrafter"/>
</dbReference>
<evidence type="ECO:0000313" key="8">
    <source>
        <dbReference type="EMBL" id="KRL14754.1"/>
    </source>
</evidence>
<dbReference type="OrthoDB" id="9813814at2"/>
<dbReference type="GO" id="GO:0005829">
    <property type="term" value="C:cytosol"/>
    <property type="evidence" value="ECO:0007669"/>
    <property type="project" value="TreeGrafter"/>
</dbReference>
<keyword evidence="3 4" id="KW-0413">Isomerase</keyword>
<dbReference type="InterPro" id="IPR029066">
    <property type="entry name" value="PLP-binding_barrel"/>
</dbReference>
<dbReference type="Pfam" id="PF00842">
    <property type="entry name" value="Ala_racemase_C"/>
    <property type="match status" value="1"/>
</dbReference>
<dbReference type="CDD" id="cd00430">
    <property type="entry name" value="PLPDE_III_AR"/>
    <property type="match status" value="1"/>
</dbReference>
<comment type="similarity">
    <text evidence="4">Belongs to the alanine racemase family.</text>
</comment>
<dbReference type="STRING" id="1423792.FD09_GL000413"/>
<comment type="catalytic activity">
    <reaction evidence="4">
        <text>L-alanine = D-alanine</text>
        <dbReference type="Rhea" id="RHEA:20249"/>
        <dbReference type="ChEBI" id="CHEBI:57416"/>
        <dbReference type="ChEBI" id="CHEBI:57972"/>
        <dbReference type="EC" id="5.1.1.1"/>
    </reaction>
</comment>
<feature type="domain" description="Alanine racemase C-terminal" evidence="7">
    <location>
        <begin position="244"/>
        <end position="369"/>
    </location>
</feature>
<evidence type="ECO:0000256" key="3">
    <source>
        <dbReference type="ARBA" id="ARBA00023235"/>
    </source>
</evidence>
<dbReference type="Proteomes" id="UP000051330">
    <property type="component" value="Unassembled WGS sequence"/>
</dbReference>
<dbReference type="SUPFAM" id="SSF50621">
    <property type="entry name" value="Alanine racemase C-terminal domain-like"/>
    <property type="match status" value="1"/>
</dbReference>
<dbReference type="Gene3D" id="3.20.20.10">
    <property type="entry name" value="Alanine racemase"/>
    <property type="match status" value="1"/>
</dbReference>
<dbReference type="PANTHER" id="PTHR30511:SF0">
    <property type="entry name" value="ALANINE RACEMASE, CATABOLIC-RELATED"/>
    <property type="match status" value="1"/>
</dbReference>
<dbReference type="SMART" id="SM01005">
    <property type="entry name" value="Ala_racemase_C"/>
    <property type="match status" value="1"/>
</dbReference>
<evidence type="ECO:0000256" key="1">
    <source>
        <dbReference type="ARBA" id="ARBA00001933"/>
    </source>
</evidence>
<dbReference type="Pfam" id="PF01168">
    <property type="entry name" value="Ala_racemase_N"/>
    <property type="match status" value="1"/>
</dbReference>